<proteinExistence type="predicted"/>
<organism evidence="1 2">
    <name type="scientific">Citrobacter werkmanii</name>
    <dbReference type="NCBI Taxonomy" id="67827"/>
    <lineage>
        <taxon>Bacteria</taxon>
        <taxon>Pseudomonadati</taxon>
        <taxon>Pseudomonadota</taxon>
        <taxon>Gammaproteobacteria</taxon>
        <taxon>Enterobacterales</taxon>
        <taxon>Enterobacteriaceae</taxon>
        <taxon>Citrobacter</taxon>
        <taxon>Citrobacter freundii complex</taxon>
    </lineage>
</organism>
<accession>A0AA37Z9I5</accession>
<reference evidence="1" key="1">
    <citation type="journal article" date="2018" name="Genome Biol.">
        <title>SKESA: strategic k-mer extension for scrupulous assemblies.</title>
        <authorList>
            <person name="Souvorov A."/>
            <person name="Agarwala R."/>
            <person name="Lipman D.J."/>
        </authorList>
    </citation>
    <scope>NUCLEOTIDE SEQUENCE</scope>
    <source>
        <strain evidence="1">RS189</strain>
    </source>
</reference>
<gene>
    <name evidence="1" type="ORF">JAW44_002779</name>
</gene>
<reference evidence="1" key="2">
    <citation type="submission" date="2020-11" db="EMBL/GenBank/DDBJ databases">
        <authorList>
            <consortium name="NCBI Pathogen Detection Project"/>
        </authorList>
    </citation>
    <scope>NUCLEOTIDE SEQUENCE</scope>
    <source>
        <strain evidence="1">RS189</strain>
    </source>
</reference>
<evidence type="ECO:0000313" key="1">
    <source>
        <dbReference type="EMBL" id="HAT7593019.1"/>
    </source>
</evidence>
<comment type="caution">
    <text evidence="1">The sequence shown here is derived from an EMBL/GenBank/DDBJ whole genome shotgun (WGS) entry which is preliminary data.</text>
</comment>
<protein>
    <submittedName>
        <fullName evidence="1">Uncharacterized protein</fullName>
    </submittedName>
</protein>
<dbReference type="Proteomes" id="UP000867745">
    <property type="component" value="Unassembled WGS sequence"/>
</dbReference>
<name>A0AA37Z9I5_9ENTR</name>
<dbReference type="AlphaFoldDB" id="A0AA37Z9I5"/>
<evidence type="ECO:0000313" key="2">
    <source>
        <dbReference type="Proteomes" id="UP000867745"/>
    </source>
</evidence>
<sequence>MAIYIRKITKSKWDWMNPISHNVAPQDLGTDGVTNCCKTSGNTLSIWKIDSESLVSDDDKKVVATLVTNGGSLSSIDCIFLSDEDFNVCGLSVDQKDGDSLISDVKSRHYNIVNLNMSSVSALGLLIKKKVSGVKTGEEITQKTQLKKIDVGSIKSYIKQFIPQNTAEAETLKLKSGFSKIYD</sequence>
<dbReference type="EMBL" id="DACUGV010000003">
    <property type="protein sequence ID" value="HAT7593019.1"/>
    <property type="molecule type" value="Genomic_DNA"/>
</dbReference>
<dbReference type="RefSeq" id="WP_131797670.1">
    <property type="nucleotide sequence ID" value="NZ_JAYMFA010000001.1"/>
</dbReference>